<evidence type="ECO:0000313" key="2">
    <source>
        <dbReference type="Proteomes" id="UP001054945"/>
    </source>
</evidence>
<reference evidence="1 2" key="1">
    <citation type="submission" date="2021-06" db="EMBL/GenBank/DDBJ databases">
        <title>Caerostris extrusa draft genome.</title>
        <authorList>
            <person name="Kono N."/>
            <person name="Arakawa K."/>
        </authorList>
    </citation>
    <scope>NUCLEOTIDE SEQUENCE [LARGE SCALE GENOMIC DNA]</scope>
</reference>
<sequence>MVINCSVDVVSRLSRIESEVLKGLPPSSPHWIIRGARQSGLSTNVTHRVVHLFQEGFGPPLPSPSHILYPPTTPGGRTPFCFRASHFRSL</sequence>
<proteinExistence type="predicted"/>
<dbReference type="Proteomes" id="UP001054945">
    <property type="component" value="Unassembled WGS sequence"/>
</dbReference>
<dbReference type="EMBL" id="BPLR01006904">
    <property type="protein sequence ID" value="GIY13197.1"/>
    <property type="molecule type" value="Genomic_DNA"/>
</dbReference>
<keyword evidence="2" id="KW-1185">Reference proteome</keyword>
<dbReference type="AlphaFoldDB" id="A0AAV4QYS0"/>
<name>A0AAV4QYS0_CAEEX</name>
<protein>
    <submittedName>
        <fullName evidence="1">Uncharacterized protein</fullName>
    </submittedName>
</protein>
<comment type="caution">
    <text evidence="1">The sequence shown here is derived from an EMBL/GenBank/DDBJ whole genome shotgun (WGS) entry which is preliminary data.</text>
</comment>
<organism evidence="1 2">
    <name type="scientific">Caerostris extrusa</name>
    <name type="common">Bark spider</name>
    <name type="synonym">Caerostris bankana</name>
    <dbReference type="NCBI Taxonomy" id="172846"/>
    <lineage>
        <taxon>Eukaryota</taxon>
        <taxon>Metazoa</taxon>
        <taxon>Ecdysozoa</taxon>
        <taxon>Arthropoda</taxon>
        <taxon>Chelicerata</taxon>
        <taxon>Arachnida</taxon>
        <taxon>Araneae</taxon>
        <taxon>Araneomorphae</taxon>
        <taxon>Entelegynae</taxon>
        <taxon>Araneoidea</taxon>
        <taxon>Araneidae</taxon>
        <taxon>Caerostris</taxon>
    </lineage>
</organism>
<evidence type="ECO:0000313" key="1">
    <source>
        <dbReference type="EMBL" id="GIY13197.1"/>
    </source>
</evidence>
<gene>
    <name evidence="1" type="ORF">CEXT_332521</name>
</gene>
<accession>A0AAV4QYS0</accession>